<comment type="similarity">
    <text evidence="1">Belongs to the serpin family.</text>
</comment>
<dbReference type="InterPro" id="IPR042185">
    <property type="entry name" value="Serpin_sf_2"/>
</dbReference>
<dbReference type="PROSITE" id="PS00284">
    <property type="entry name" value="SERPIN"/>
    <property type="match status" value="1"/>
</dbReference>
<dbReference type="RefSeq" id="WP_133742421.1">
    <property type="nucleotide sequence ID" value="NZ_SNYN01000015.1"/>
</dbReference>
<evidence type="ECO:0000256" key="1">
    <source>
        <dbReference type="RuleBase" id="RU000411"/>
    </source>
</evidence>
<dbReference type="Gene3D" id="2.30.39.10">
    <property type="entry name" value="Alpha-1-antitrypsin, domain 1"/>
    <property type="match status" value="1"/>
</dbReference>
<dbReference type="PANTHER" id="PTHR11461:SF211">
    <property type="entry name" value="GH10112P-RELATED"/>
    <property type="match status" value="1"/>
</dbReference>
<organism evidence="3 4">
    <name type="scientific">Actinorugispora endophytica</name>
    <dbReference type="NCBI Taxonomy" id="1605990"/>
    <lineage>
        <taxon>Bacteria</taxon>
        <taxon>Bacillati</taxon>
        <taxon>Actinomycetota</taxon>
        <taxon>Actinomycetes</taxon>
        <taxon>Streptosporangiales</taxon>
        <taxon>Nocardiopsidaceae</taxon>
        <taxon>Actinorugispora</taxon>
    </lineage>
</organism>
<dbReference type="GO" id="GO:0004867">
    <property type="term" value="F:serine-type endopeptidase inhibitor activity"/>
    <property type="evidence" value="ECO:0007669"/>
    <property type="project" value="InterPro"/>
</dbReference>
<proteinExistence type="inferred from homology"/>
<dbReference type="Gene3D" id="3.30.497.10">
    <property type="entry name" value="Antithrombin, subunit I, domain 2"/>
    <property type="match status" value="1"/>
</dbReference>
<dbReference type="InterPro" id="IPR042178">
    <property type="entry name" value="Serpin_sf_1"/>
</dbReference>
<dbReference type="AlphaFoldDB" id="A0A4R6UTI7"/>
<evidence type="ECO:0000313" key="3">
    <source>
        <dbReference type="EMBL" id="TDQ49576.1"/>
    </source>
</evidence>
<protein>
    <submittedName>
        <fullName evidence="3">Serpin B</fullName>
    </submittedName>
</protein>
<dbReference type="PANTHER" id="PTHR11461">
    <property type="entry name" value="SERINE PROTEASE INHIBITOR, SERPIN"/>
    <property type="match status" value="1"/>
</dbReference>
<reference evidence="3 4" key="1">
    <citation type="submission" date="2019-03" db="EMBL/GenBank/DDBJ databases">
        <title>Genomic Encyclopedia of Type Strains, Phase IV (KMG-IV): sequencing the most valuable type-strain genomes for metagenomic binning, comparative biology and taxonomic classification.</title>
        <authorList>
            <person name="Goeker M."/>
        </authorList>
    </citation>
    <scope>NUCLEOTIDE SEQUENCE [LARGE SCALE GENOMIC DNA]</scope>
    <source>
        <strain evidence="3 4">DSM 46770</strain>
    </source>
</reference>
<dbReference type="InterPro" id="IPR023796">
    <property type="entry name" value="Serpin_dom"/>
</dbReference>
<accession>A0A4R6UTI7</accession>
<dbReference type="Proteomes" id="UP000295281">
    <property type="component" value="Unassembled WGS sequence"/>
</dbReference>
<comment type="caution">
    <text evidence="3">The sequence shown here is derived from an EMBL/GenBank/DDBJ whole genome shotgun (WGS) entry which is preliminary data.</text>
</comment>
<dbReference type="SMART" id="SM00093">
    <property type="entry name" value="SERPIN"/>
    <property type="match status" value="1"/>
</dbReference>
<dbReference type="CDD" id="cd19590">
    <property type="entry name" value="serpin_thermopin-like"/>
    <property type="match status" value="1"/>
</dbReference>
<keyword evidence="4" id="KW-1185">Reference proteome</keyword>
<evidence type="ECO:0000259" key="2">
    <source>
        <dbReference type="SMART" id="SM00093"/>
    </source>
</evidence>
<evidence type="ECO:0000313" key="4">
    <source>
        <dbReference type="Proteomes" id="UP000295281"/>
    </source>
</evidence>
<dbReference type="SUPFAM" id="SSF56574">
    <property type="entry name" value="Serpins"/>
    <property type="match status" value="1"/>
</dbReference>
<dbReference type="GO" id="GO:0005615">
    <property type="term" value="C:extracellular space"/>
    <property type="evidence" value="ECO:0007669"/>
    <property type="project" value="InterPro"/>
</dbReference>
<dbReference type="InterPro" id="IPR023795">
    <property type="entry name" value="Serpin_CS"/>
</dbReference>
<gene>
    <name evidence="3" type="ORF">EV190_11526</name>
</gene>
<name>A0A4R6UTI7_9ACTN</name>
<dbReference type="Pfam" id="PF00079">
    <property type="entry name" value="Serpin"/>
    <property type="match status" value="1"/>
</dbReference>
<dbReference type="InterPro" id="IPR036186">
    <property type="entry name" value="Serpin_sf"/>
</dbReference>
<dbReference type="OrthoDB" id="9764871at2"/>
<sequence length="369" mass="39227">MPATAPRPDHVAFALRVHELLTASGAGDGPGFVWSPYSVACALGLVAAGAHGRTRSELTALLGADLDGLLAALDEAVAGGPELASRTALWVRDDVPVEPGFESRVRARPDSDLRAADFRGDPEGVRAEINSDVAKTTRGMISDLLTPGSVTADVLSILVNALWVKMRWTEPFNPGRTRDLPFHAPSGTRRAALMHRVERLAHARTGDWRMVSLPGRDGLVLDVLLPPEAGSRSTLDAGTLTALYRDARDTSVALALPRFDVTHHQELTDVLDSAGVRTVFTDAADLSAISPVPLKVDSVVHQARLRVDEKGAEGAAATAVMMMRAAGAMPPPPVPFVVDRPFLVLLRRRDAILFLGTVNDPKDPGPAGD</sequence>
<dbReference type="EMBL" id="SNYN01000015">
    <property type="protein sequence ID" value="TDQ49576.1"/>
    <property type="molecule type" value="Genomic_DNA"/>
</dbReference>
<dbReference type="InterPro" id="IPR000215">
    <property type="entry name" value="Serpin_fam"/>
</dbReference>
<feature type="domain" description="Serpin" evidence="2">
    <location>
        <begin position="15"/>
        <end position="361"/>
    </location>
</feature>